<organism evidence="4 5">
    <name type="scientific">Candidatus Woesebacteria bacterium GW2011_GWB1_40_12</name>
    <dbReference type="NCBI Taxonomy" id="1618576"/>
    <lineage>
        <taxon>Bacteria</taxon>
        <taxon>Candidatus Woeseibacteriota</taxon>
    </lineage>
</organism>
<dbReference type="GO" id="GO:0070929">
    <property type="term" value="P:trans-translation"/>
    <property type="evidence" value="ECO:0007669"/>
    <property type="project" value="UniProtKB-UniRule"/>
</dbReference>
<protein>
    <recommendedName>
        <fullName evidence="3">SsrA-binding protein</fullName>
    </recommendedName>
    <alternativeName>
        <fullName evidence="3">Small protein B</fullName>
    </alternativeName>
</protein>
<dbReference type="SUPFAM" id="SSF74982">
    <property type="entry name" value="Small protein B (SmpB)"/>
    <property type="match status" value="1"/>
</dbReference>
<dbReference type="PANTHER" id="PTHR30308">
    <property type="entry name" value="TMRNA-BINDING COMPONENT OF TRANS-TRANSLATION TAGGING COMPLEX"/>
    <property type="match status" value="1"/>
</dbReference>
<keyword evidence="1 3" id="KW-0963">Cytoplasm</keyword>
<keyword evidence="2 3" id="KW-0694">RNA-binding</keyword>
<accession>A0A0G0QSK8</accession>
<proteinExistence type="inferred from homology"/>
<comment type="function">
    <text evidence="3">Required for rescue of stalled ribosomes mediated by trans-translation. Binds to transfer-messenger RNA (tmRNA), required for stable association of tmRNA with ribosomes. tmRNA and SmpB together mimic tRNA shape, replacing the anticodon stem-loop with SmpB. tmRNA is encoded by the ssrA gene; the 2 termini fold to resemble tRNA(Ala) and it encodes a 'tag peptide', a short internal open reading frame. During trans-translation Ala-aminoacylated tmRNA acts like a tRNA, entering the A-site of stalled ribosomes, displacing the stalled mRNA. The ribosome then switches to translate the ORF on the tmRNA; the nascent peptide is terminated with the 'tag peptide' encoded by the tmRNA and targeted for degradation. The ribosome is freed to recommence translation, which seems to be the essential function of trans-translation.</text>
</comment>
<dbReference type="HAMAP" id="MF_00023">
    <property type="entry name" value="SmpB"/>
    <property type="match status" value="1"/>
</dbReference>
<dbReference type="InterPro" id="IPR023620">
    <property type="entry name" value="SmpB"/>
</dbReference>
<dbReference type="Gene3D" id="2.40.280.10">
    <property type="match status" value="1"/>
</dbReference>
<dbReference type="Proteomes" id="UP000034215">
    <property type="component" value="Unassembled WGS sequence"/>
</dbReference>
<sequence>MNIANKKAKFGYELTGEGLEAGISLMGAEAKSVREGRVDISQSVIRVLGDEVYLINANIPVSGVQKYDSTRPRKLLMHKGEILSLITKMKQKRLQIVPLRVYNKGRLIKLYLELGRGKRKFEKKESIKRRDMNRDIEKELKGSV</sequence>
<comment type="caution">
    <text evidence="4">The sequence shown here is derived from an EMBL/GenBank/DDBJ whole genome shotgun (WGS) entry which is preliminary data.</text>
</comment>
<dbReference type="AlphaFoldDB" id="A0A0G0QSK8"/>
<evidence type="ECO:0000256" key="2">
    <source>
        <dbReference type="ARBA" id="ARBA00022884"/>
    </source>
</evidence>
<evidence type="ECO:0000313" key="4">
    <source>
        <dbReference type="EMBL" id="KKR43138.1"/>
    </source>
</evidence>
<dbReference type="NCBIfam" id="NF003843">
    <property type="entry name" value="PRK05422.1"/>
    <property type="match status" value="1"/>
</dbReference>
<dbReference type="EMBL" id="LBYA01000014">
    <property type="protein sequence ID" value="KKR43138.1"/>
    <property type="molecule type" value="Genomic_DNA"/>
</dbReference>
<dbReference type="PANTHER" id="PTHR30308:SF2">
    <property type="entry name" value="SSRA-BINDING PROTEIN"/>
    <property type="match status" value="1"/>
</dbReference>
<comment type="similarity">
    <text evidence="3">Belongs to the SmpB family.</text>
</comment>
<dbReference type="GO" id="GO:0070930">
    <property type="term" value="P:trans-translation-dependent protein tagging"/>
    <property type="evidence" value="ECO:0007669"/>
    <property type="project" value="TreeGrafter"/>
</dbReference>
<dbReference type="NCBIfam" id="TIGR00086">
    <property type="entry name" value="smpB"/>
    <property type="match status" value="1"/>
</dbReference>
<name>A0A0G0QSK8_9BACT</name>
<dbReference type="GO" id="GO:0005829">
    <property type="term" value="C:cytosol"/>
    <property type="evidence" value="ECO:0007669"/>
    <property type="project" value="TreeGrafter"/>
</dbReference>
<gene>
    <name evidence="3" type="primary">smpB</name>
    <name evidence="4" type="ORF">UT76_C0014G0006</name>
</gene>
<evidence type="ECO:0000256" key="3">
    <source>
        <dbReference type="HAMAP-Rule" id="MF_00023"/>
    </source>
</evidence>
<dbReference type="GO" id="GO:0003723">
    <property type="term" value="F:RNA binding"/>
    <property type="evidence" value="ECO:0007669"/>
    <property type="project" value="UniProtKB-UniRule"/>
</dbReference>
<dbReference type="InterPro" id="IPR000037">
    <property type="entry name" value="SsrA-bd_prot"/>
</dbReference>
<dbReference type="Pfam" id="PF01668">
    <property type="entry name" value="SmpB"/>
    <property type="match status" value="1"/>
</dbReference>
<evidence type="ECO:0000313" key="5">
    <source>
        <dbReference type="Proteomes" id="UP000034215"/>
    </source>
</evidence>
<reference evidence="4 5" key="1">
    <citation type="journal article" date="2015" name="Nature">
        <title>rRNA introns, odd ribosomes, and small enigmatic genomes across a large radiation of phyla.</title>
        <authorList>
            <person name="Brown C.T."/>
            <person name="Hug L.A."/>
            <person name="Thomas B.C."/>
            <person name="Sharon I."/>
            <person name="Castelle C.J."/>
            <person name="Singh A."/>
            <person name="Wilkins M.J."/>
            <person name="Williams K.H."/>
            <person name="Banfield J.F."/>
        </authorList>
    </citation>
    <scope>NUCLEOTIDE SEQUENCE [LARGE SCALE GENOMIC DNA]</scope>
</reference>
<comment type="subcellular location">
    <subcellularLocation>
        <location evidence="3">Cytoplasm</location>
    </subcellularLocation>
    <text evidence="3">The tmRNA-SmpB complex associates with stalled 70S ribosomes.</text>
</comment>
<evidence type="ECO:0000256" key="1">
    <source>
        <dbReference type="ARBA" id="ARBA00022490"/>
    </source>
</evidence>